<dbReference type="SUPFAM" id="SSF111369">
    <property type="entry name" value="HlyD-like secretion proteins"/>
    <property type="match status" value="1"/>
</dbReference>
<evidence type="ECO:0000256" key="1">
    <source>
        <dbReference type="ARBA" id="ARBA00009477"/>
    </source>
</evidence>
<keyword evidence="4" id="KW-0732">Signal</keyword>
<comment type="caution">
    <text evidence="6">The sequence shown here is derived from an EMBL/GenBank/DDBJ whole genome shotgun (WGS) entry which is preliminary data.</text>
</comment>
<evidence type="ECO:0000259" key="5">
    <source>
        <dbReference type="Pfam" id="PF25954"/>
    </source>
</evidence>
<accession>A0A558C1E1</accession>
<evidence type="ECO:0000313" key="6">
    <source>
        <dbReference type="EMBL" id="TVT42611.1"/>
    </source>
</evidence>
<keyword evidence="7" id="KW-1185">Reference proteome</keyword>
<dbReference type="Gene3D" id="2.40.30.170">
    <property type="match status" value="1"/>
</dbReference>
<evidence type="ECO:0000256" key="2">
    <source>
        <dbReference type="ARBA" id="ARBA00022448"/>
    </source>
</evidence>
<feature type="region of interest" description="Disordered" evidence="3">
    <location>
        <begin position="23"/>
        <end position="50"/>
    </location>
</feature>
<dbReference type="GO" id="GO:0015679">
    <property type="term" value="P:plasma membrane copper ion transport"/>
    <property type="evidence" value="ECO:0007669"/>
    <property type="project" value="TreeGrafter"/>
</dbReference>
<gene>
    <name evidence="6" type="ORF">FNT36_00495</name>
</gene>
<dbReference type="GO" id="GO:0022857">
    <property type="term" value="F:transmembrane transporter activity"/>
    <property type="evidence" value="ECO:0007669"/>
    <property type="project" value="InterPro"/>
</dbReference>
<feature type="signal peptide" evidence="4">
    <location>
        <begin position="1"/>
        <end position="18"/>
    </location>
</feature>
<dbReference type="Gene3D" id="2.40.420.20">
    <property type="match status" value="1"/>
</dbReference>
<sequence>MKNMLKPLALVVSISALAACGSKPDTAAKGGKPAGQASKSTAPAAPANPDQVAVSAAQMRAAGIELGSFERQNMTTEVQANGSVEVPPQNRVSITAIQGGYVQTVAVLPGEHVAAGATVATLRSPEYLTMQQQYLQSKAKVRFLTEDLERQRILDVEDVGAKRKLQQARADFATEQATLRATAAQLRLLGISVARLDATGQLQNSVPLTTPISGYVKAVNINPGQYVNPQDVLVEVLNRDDLHLELKVFEKDVAQVKLGQKILFRVQNVDRGEELTARVFLVGKAFDDNARTVRVHAHLEPERRDLLPGQFVAARIQTAGARVRTLPESALIQAGDLSYVFRRVGQDSGRTAFRRVRVRAGQPQHGDVAVTVLDPLPDTTQLVRRGAYFLDAELRKGADDE</sequence>
<dbReference type="GO" id="GO:0060003">
    <property type="term" value="P:copper ion export"/>
    <property type="evidence" value="ECO:0007669"/>
    <property type="project" value="TreeGrafter"/>
</dbReference>
<feature type="domain" description="CusB-like beta-barrel" evidence="5">
    <location>
        <begin position="244"/>
        <end position="319"/>
    </location>
</feature>
<evidence type="ECO:0000256" key="4">
    <source>
        <dbReference type="SAM" id="SignalP"/>
    </source>
</evidence>
<dbReference type="Pfam" id="PF25954">
    <property type="entry name" value="Beta-barrel_RND_2"/>
    <property type="match status" value="1"/>
</dbReference>
<dbReference type="PANTHER" id="PTHR30097">
    <property type="entry name" value="CATION EFFLUX SYSTEM PROTEIN CUSB"/>
    <property type="match status" value="1"/>
</dbReference>
<dbReference type="Gene3D" id="1.10.287.470">
    <property type="entry name" value="Helix hairpin bin"/>
    <property type="match status" value="1"/>
</dbReference>
<dbReference type="NCBIfam" id="TIGR01730">
    <property type="entry name" value="RND_mfp"/>
    <property type="match status" value="1"/>
</dbReference>
<dbReference type="EMBL" id="VMRJ01000001">
    <property type="protein sequence ID" value="TVT42611.1"/>
    <property type="molecule type" value="Genomic_DNA"/>
</dbReference>
<feature type="chain" id="PRO_5035294007" evidence="4">
    <location>
        <begin position="19"/>
        <end position="401"/>
    </location>
</feature>
<dbReference type="GO" id="GO:0030313">
    <property type="term" value="C:cell envelope"/>
    <property type="evidence" value="ECO:0007669"/>
    <property type="project" value="TreeGrafter"/>
</dbReference>
<proteinExistence type="inferred from homology"/>
<dbReference type="OrthoDB" id="9784484at2"/>
<dbReference type="Proteomes" id="UP000317624">
    <property type="component" value="Unassembled WGS sequence"/>
</dbReference>
<name>A0A558C1E1_9BACT</name>
<dbReference type="RefSeq" id="WP_144842899.1">
    <property type="nucleotide sequence ID" value="NZ_VMRJ01000001.1"/>
</dbReference>
<dbReference type="PROSITE" id="PS51257">
    <property type="entry name" value="PROKAR_LIPOPROTEIN"/>
    <property type="match status" value="1"/>
</dbReference>
<evidence type="ECO:0000313" key="7">
    <source>
        <dbReference type="Proteomes" id="UP000317624"/>
    </source>
</evidence>
<dbReference type="InterPro" id="IPR058792">
    <property type="entry name" value="Beta-barrel_RND_2"/>
</dbReference>
<protein>
    <submittedName>
        <fullName evidence="6">Efflux RND transporter periplasmic adaptor subunit</fullName>
    </submittedName>
</protein>
<keyword evidence="2" id="KW-0813">Transport</keyword>
<reference evidence="6 7" key="1">
    <citation type="submission" date="2019-07" db="EMBL/GenBank/DDBJ databases">
        <title>Hymenobacter sp. straun FUR1 Genome sequencing and assembly.</title>
        <authorList>
            <person name="Chhetri G."/>
        </authorList>
    </citation>
    <scope>NUCLEOTIDE SEQUENCE [LARGE SCALE GENOMIC DNA]</scope>
    <source>
        <strain evidence="6 7">Fur1</strain>
    </source>
</reference>
<organism evidence="6 7">
    <name type="scientific">Hymenobacter setariae</name>
    <dbReference type="NCBI Taxonomy" id="2594794"/>
    <lineage>
        <taxon>Bacteria</taxon>
        <taxon>Pseudomonadati</taxon>
        <taxon>Bacteroidota</taxon>
        <taxon>Cytophagia</taxon>
        <taxon>Cytophagales</taxon>
        <taxon>Hymenobacteraceae</taxon>
        <taxon>Hymenobacter</taxon>
    </lineage>
</organism>
<comment type="similarity">
    <text evidence="1">Belongs to the membrane fusion protein (MFP) (TC 8.A.1) family.</text>
</comment>
<dbReference type="PANTHER" id="PTHR30097:SF4">
    <property type="entry name" value="SLR6042 PROTEIN"/>
    <property type="match status" value="1"/>
</dbReference>
<evidence type="ECO:0000256" key="3">
    <source>
        <dbReference type="SAM" id="MobiDB-lite"/>
    </source>
</evidence>
<dbReference type="InterPro" id="IPR051909">
    <property type="entry name" value="MFP_Cation_Efflux"/>
</dbReference>
<dbReference type="InterPro" id="IPR006143">
    <property type="entry name" value="RND_pump_MFP"/>
</dbReference>
<dbReference type="GO" id="GO:0016020">
    <property type="term" value="C:membrane"/>
    <property type="evidence" value="ECO:0007669"/>
    <property type="project" value="InterPro"/>
</dbReference>
<dbReference type="AlphaFoldDB" id="A0A558C1E1"/>